<sequence length="232" mass="27517">MKNEILTTGEVYHVFSRSIAGFKIFNADNNYQRIIGALKFYQNKNQSTSYSKFIDLSRNKKGKKGNKIIDKSEILTQIIAFCIMPTHIHLILKQLKDGGISKFMGNILNSYTRYFNTLYQRKGPLWETKFKKILVSDDDQLLHLTRYIHLNPTSAGLVQRPENWKYSSYREYINRKNTILINRICDYRDILNIVPREYKEFVEERIDYQKEISLIKVLSIDEFDIFRFIFVG</sequence>
<dbReference type="SMART" id="SM01321">
    <property type="entry name" value="Y1_Tnp"/>
    <property type="match status" value="1"/>
</dbReference>
<dbReference type="Gene3D" id="3.30.70.1290">
    <property type="entry name" value="Transposase IS200-like"/>
    <property type="match status" value="1"/>
</dbReference>
<dbReference type="PANTHER" id="PTHR34322">
    <property type="entry name" value="TRANSPOSASE, Y1_TNP DOMAIN-CONTAINING"/>
    <property type="match status" value="1"/>
</dbReference>
<dbReference type="GO" id="GO:0004803">
    <property type="term" value="F:transposase activity"/>
    <property type="evidence" value="ECO:0007669"/>
    <property type="project" value="InterPro"/>
</dbReference>
<dbReference type="GO" id="GO:0003677">
    <property type="term" value="F:DNA binding"/>
    <property type="evidence" value="ECO:0007669"/>
    <property type="project" value="InterPro"/>
</dbReference>
<dbReference type="InterPro" id="IPR002686">
    <property type="entry name" value="Transposase_17"/>
</dbReference>
<dbReference type="PANTHER" id="PTHR34322:SF2">
    <property type="entry name" value="TRANSPOSASE IS200-LIKE DOMAIN-CONTAINING PROTEIN"/>
    <property type="match status" value="1"/>
</dbReference>
<dbReference type="GO" id="GO:0006313">
    <property type="term" value="P:DNA transposition"/>
    <property type="evidence" value="ECO:0007669"/>
    <property type="project" value="InterPro"/>
</dbReference>
<reference evidence="2 3" key="1">
    <citation type="submission" date="2017-07" db="EMBL/GenBank/DDBJ databases">
        <title>Mechanisms for carbon and nitrogen cycling indicate functional differentiation within the Candidate Phyla Radiation.</title>
        <authorList>
            <person name="Danczak R.E."/>
            <person name="Johnston M.D."/>
            <person name="Kenah C."/>
            <person name="Slattery M."/>
            <person name="Wrighton K.C."/>
            <person name="Wilkins M.J."/>
        </authorList>
    </citation>
    <scope>NUCLEOTIDE SEQUENCE [LARGE SCALE GENOMIC DNA]</scope>
    <source>
        <strain evidence="2">Licking1014_2</strain>
    </source>
</reference>
<dbReference type="EMBL" id="VMGL01000039">
    <property type="protein sequence ID" value="TSC96468.1"/>
    <property type="molecule type" value="Genomic_DNA"/>
</dbReference>
<evidence type="ECO:0000313" key="3">
    <source>
        <dbReference type="Proteomes" id="UP000318711"/>
    </source>
</evidence>
<dbReference type="Pfam" id="PF01797">
    <property type="entry name" value="Y1_Tnp"/>
    <property type="match status" value="1"/>
</dbReference>
<dbReference type="Proteomes" id="UP000318711">
    <property type="component" value="Unassembled WGS sequence"/>
</dbReference>
<feature type="domain" description="Transposase IS200-like" evidence="1">
    <location>
        <begin position="7"/>
        <end position="151"/>
    </location>
</feature>
<organism evidence="2 3">
    <name type="scientific">Candidatus Berkelbacteria bacterium Licking1014_2</name>
    <dbReference type="NCBI Taxonomy" id="2017146"/>
    <lineage>
        <taxon>Bacteria</taxon>
        <taxon>Candidatus Berkelbacteria</taxon>
    </lineage>
</organism>
<accession>A0A554LUB9</accession>
<evidence type="ECO:0000313" key="2">
    <source>
        <dbReference type="EMBL" id="TSC96468.1"/>
    </source>
</evidence>
<proteinExistence type="predicted"/>
<gene>
    <name evidence="2" type="ORF">CEN88_347</name>
</gene>
<comment type="caution">
    <text evidence="2">The sequence shown here is derived from an EMBL/GenBank/DDBJ whole genome shotgun (WGS) entry which is preliminary data.</text>
</comment>
<dbReference type="InterPro" id="IPR036515">
    <property type="entry name" value="Transposase_17_sf"/>
</dbReference>
<protein>
    <recommendedName>
        <fullName evidence="1">Transposase IS200-like domain-containing protein</fullName>
    </recommendedName>
</protein>
<evidence type="ECO:0000259" key="1">
    <source>
        <dbReference type="SMART" id="SM01321"/>
    </source>
</evidence>
<dbReference type="AlphaFoldDB" id="A0A554LUB9"/>
<dbReference type="SUPFAM" id="SSF143422">
    <property type="entry name" value="Transposase IS200-like"/>
    <property type="match status" value="1"/>
</dbReference>
<name>A0A554LUB9_9BACT</name>